<feature type="binding site" evidence="5">
    <location>
        <position position="100"/>
    </location>
    <ligand>
        <name>S-adenosyl-L-methionine</name>
        <dbReference type="ChEBI" id="CHEBI:59789"/>
    </ligand>
</feature>
<gene>
    <name evidence="7" type="ORF">UU59_C0004G0044</name>
</gene>
<feature type="domain" description="Ribosomal RNA adenine methylase transferase N-terminal" evidence="6">
    <location>
        <begin position="18"/>
        <end position="182"/>
    </location>
</feature>
<reference evidence="7 8" key="1">
    <citation type="journal article" date="2015" name="Nature">
        <title>rRNA introns, odd ribosomes, and small enigmatic genomes across a large radiation of phyla.</title>
        <authorList>
            <person name="Brown C.T."/>
            <person name="Hug L.A."/>
            <person name="Thomas B.C."/>
            <person name="Sharon I."/>
            <person name="Castelle C.J."/>
            <person name="Singh A."/>
            <person name="Wilkins M.J."/>
            <person name="Williams K.H."/>
            <person name="Banfield J.F."/>
        </authorList>
    </citation>
    <scope>NUCLEOTIDE SEQUENCE [LARGE SCALE GENOMIC DNA]</scope>
</reference>
<dbReference type="GO" id="GO:0003723">
    <property type="term" value="F:RNA binding"/>
    <property type="evidence" value="ECO:0007669"/>
    <property type="project" value="UniProtKB-UniRule"/>
</dbReference>
<feature type="binding site" evidence="5">
    <location>
        <position position="11"/>
    </location>
    <ligand>
        <name>S-adenosyl-L-methionine</name>
        <dbReference type="ChEBI" id="CHEBI:59789"/>
    </ligand>
</feature>
<comment type="caution">
    <text evidence="7">The sequence shown here is derived from an EMBL/GenBank/DDBJ whole genome shotgun (WGS) entry which is preliminary data.</text>
</comment>
<dbReference type="Proteomes" id="UP000034544">
    <property type="component" value="Unassembled WGS sequence"/>
</dbReference>
<dbReference type="NCBIfam" id="NF000499">
    <property type="entry name" value="Erm23S_rRNA_broad"/>
    <property type="match status" value="1"/>
</dbReference>
<dbReference type="Gene3D" id="1.10.8.100">
    <property type="entry name" value="Ribosomal RNA adenine dimethylase-like, domain 2"/>
    <property type="match status" value="1"/>
</dbReference>
<evidence type="ECO:0000259" key="6">
    <source>
        <dbReference type="SMART" id="SM00650"/>
    </source>
</evidence>
<evidence type="ECO:0000313" key="8">
    <source>
        <dbReference type="Proteomes" id="UP000034544"/>
    </source>
</evidence>
<dbReference type="GO" id="GO:0000179">
    <property type="term" value="F:rRNA (adenine-N6,N6-)-dimethyltransferase activity"/>
    <property type="evidence" value="ECO:0007669"/>
    <property type="project" value="UniProtKB-UniRule"/>
</dbReference>
<dbReference type="Pfam" id="PF00398">
    <property type="entry name" value="RrnaAD"/>
    <property type="match status" value="1"/>
</dbReference>
<dbReference type="Gene3D" id="3.40.50.150">
    <property type="entry name" value="Vaccinia Virus protein VP39"/>
    <property type="match status" value="1"/>
</dbReference>
<dbReference type="SMART" id="SM00650">
    <property type="entry name" value="rADc"/>
    <property type="match status" value="1"/>
</dbReference>
<proteinExistence type="inferred from homology"/>
<sequence length="293" mass="33822">MSVPDLSISQNFLTDTKLVRQLALKAGISKDDTVLDIGAGKGIITEVLAGLAGSVISLELDPKLHTELKEKFSAHSHVQSLNENFLLHPLPLKTYKVFSNIPFSITSLIVNKLLFTGRVPEDTFLVVQKEAADRFMGKGEGYLFSLLTQPFFDFSVFYKFKREDFTPRPLVDVVMLRIRKKREPLITRDLRDEYLDFICYVVNQQKPTLKLRLNRLFTAIQYYRISDELKFSVTSKVKDLTFSQWLLLFERYVFFVDREKKSITDGSYANYRKVTSGSNKVTRTKVRRPLQIN</sequence>
<name>A0A0G0W3T6_UNCKA</name>
<accession>A0A0G0W3T6</accession>
<dbReference type="CDD" id="cd02440">
    <property type="entry name" value="AdoMet_MTases"/>
    <property type="match status" value="1"/>
</dbReference>
<comment type="caution">
    <text evidence="5">Lacks conserved residue(s) required for the propagation of feature annotation.</text>
</comment>
<keyword evidence="1 5" id="KW-0489">Methyltransferase</keyword>
<dbReference type="PROSITE" id="PS01131">
    <property type="entry name" value="RRNA_A_DIMETH"/>
    <property type="match status" value="1"/>
</dbReference>
<keyword evidence="3 5" id="KW-0949">S-adenosyl-L-methionine</keyword>
<feature type="binding site" evidence="5">
    <location>
        <position position="38"/>
    </location>
    <ligand>
        <name>S-adenosyl-L-methionine</name>
        <dbReference type="ChEBI" id="CHEBI:59789"/>
    </ligand>
</feature>
<keyword evidence="4 5" id="KW-0694">RNA-binding</keyword>
<dbReference type="AlphaFoldDB" id="A0A0G0W3T6"/>
<dbReference type="PANTHER" id="PTHR11727">
    <property type="entry name" value="DIMETHYLADENOSINE TRANSFERASE"/>
    <property type="match status" value="1"/>
</dbReference>
<dbReference type="InterPro" id="IPR020598">
    <property type="entry name" value="rRNA_Ade_methylase_Trfase_N"/>
</dbReference>
<dbReference type="InterPro" id="IPR020596">
    <property type="entry name" value="rRNA_Ade_Mease_Trfase_CS"/>
</dbReference>
<evidence type="ECO:0000256" key="3">
    <source>
        <dbReference type="ARBA" id="ARBA00022691"/>
    </source>
</evidence>
<evidence type="ECO:0000256" key="5">
    <source>
        <dbReference type="PROSITE-ProRule" id="PRU01026"/>
    </source>
</evidence>
<comment type="similarity">
    <text evidence="5">Belongs to the class I-like SAM-binding methyltransferase superfamily. rRNA adenine N(6)-methyltransferase family.</text>
</comment>
<dbReference type="PROSITE" id="PS51689">
    <property type="entry name" value="SAM_RNA_A_N6_MT"/>
    <property type="match status" value="1"/>
</dbReference>
<dbReference type="PANTHER" id="PTHR11727:SF7">
    <property type="entry name" value="DIMETHYLADENOSINE TRANSFERASE-RELATED"/>
    <property type="match status" value="1"/>
</dbReference>
<feature type="binding site" evidence="5">
    <location>
        <position position="13"/>
    </location>
    <ligand>
        <name>S-adenosyl-L-methionine</name>
        <dbReference type="ChEBI" id="CHEBI:59789"/>
    </ligand>
</feature>
<feature type="binding site" evidence="5">
    <location>
        <position position="59"/>
    </location>
    <ligand>
        <name>S-adenosyl-L-methionine</name>
        <dbReference type="ChEBI" id="CHEBI:59789"/>
    </ligand>
</feature>
<evidence type="ECO:0000256" key="2">
    <source>
        <dbReference type="ARBA" id="ARBA00022679"/>
    </source>
</evidence>
<evidence type="ECO:0000256" key="1">
    <source>
        <dbReference type="ARBA" id="ARBA00022603"/>
    </source>
</evidence>
<dbReference type="InterPro" id="IPR001737">
    <property type="entry name" value="KsgA/Erm"/>
</dbReference>
<organism evidence="7 8">
    <name type="scientific">candidate division WWE3 bacterium GW2011_GWE1_41_27</name>
    <dbReference type="NCBI Taxonomy" id="1619131"/>
    <lineage>
        <taxon>Bacteria</taxon>
        <taxon>Katanobacteria</taxon>
    </lineage>
</organism>
<protein>
    <submittedName>
        <fullName evidence="7">rRNA (Adenine-N(6)-)-methyltransferase</fullName>
    </submittedName>
</protein>
<keyword evidence="2 5" id="KW-0808">Transferase</keyword>
<dbReference type="EMBL" id="LCBF01000004">
    <property type="protein sequence ID" value="KKS07654.1"/>
    <property type="molecule type" value="Genomic_DNA"/>
</dbReference>
<dbReference type="SUPFAM" id="SSF53335">
    <property type="entry name" value="S-adenosyl-L-methionine-dependent methyltransferases"/>
    <property type="match status" value="1"/>
</dbReference>
<evidence type="ECO:0000313" key="7">
    <source>
        <dbReference type="EMBL" id="KKS07654.1"/>
    </source>
</evidence>
<evidence type="ECO:0000256" key="4">
    <source>
        <dbReference type="ARBA" id="ARBA00022884"/>
    </source>
</evidence>
<dbReference type="InterPro" id="IPR023165">
    <property type="entry name" value="rRNA_Ade_diMease-like_C"/>
</dbReference>
<dbReference type="InterPro" id="IPR029063">
    <property type="entry name" value="SAM-dependent_MTases_sf"/>
</dbReference>